<dbReference type="Proteomes" id="UP000230903">
    <property type="component" value="Unassembled WGS sequence"/>
</dbReference>
<dbReference type="GO" id="GO:0009089">
    <property type="term" value="P:lysine biosynthetic process via diaminopimelate"/>
    <property type="evidence" value="ECO:0007669"/>
    <property type="project" value="UniProtKB-UniPathway"/>
</dbReference>
<name>A0A2H0UNJ0_9BACT</name>
<dbReference type="Gene3D" id="3.10.310.10">
    <property type="entry name" value="Diaminopimelate Epimerase, Chain A, domain 1"/>
    <property type="match status" value="1"/>
</dbReference>
<comment type="caution">
    <text evidence="9">The sequence shown here is derived from an EMBL/GenBank/DDBJ whole genome shotgun (WGS) entry which is preliminary data.</text>
</comment>
<gene>
    <name evidence="9" type="ORF">COU10_01615</name>
</gene>
<keyword evidence="5" id="KW-0457">Lysine biosynthesis</keyword>
<dbReference type="EMBL" id="PFBC01000027">
    <property type="protein sequence ID" value="PIR87987.1"/>
    <property type="molecule type" value="Genomic_DNA"/>
</dbReference>
<evidence type="ECO:0000256" key="2">
    <source>
        <dbReference type="ARBA" id="ARBA00010219"/>
    </source>
</evidence>
<keyword evidence="4" id="KW-0028">Amino-acid biosynthesis</keyword>
<reference evidence="10" key="1">
    <citation type="submission" date="2017-09" db="EMBL/GenBank/DDBJ databases">
        <title>Depth-based differentiation of microbial function through sediment-hosted aquifers and enrichment of novel symbionts in the deep terrestrial subsurface.</title>
        <authorList>
            <person name="Probst A.J."/>
            <person name="Ladd B."/>
            <person name="Jarett J.K."/>
            <person name="Geller-Mcgrath D.E."/>
            <person name="Sieber C.M.K."/>
            <person name="Emerson J.B."/>
            <person name="Anantharaman K."/>
            <person name="Thomas B.C."/>
            <person name="Malmstrom R."/>
            <person name="Stieglmeier M."/>
            <person name="Klingl A."/>
            <person name="Woyke T."/>
            <person name="Ryan C.M."/>
            <person name="Banfield J.F."/>
        </authorList>
    </citation>
    <scope>NUCLEOTIDE SEQUENCE [LARGE SCALE GENOMIC DNA]</scope>
</reference>
<accession>A0A2H0UNJ0</accession>
<comment type="pathway">
    <text evidence="1">Amino-acid biosynthesis; L-lysine biosynthesis via DAP pathway; DL-2,6-diaminopimelate from LL-2,6-diaminopimelate: step 1/1.</text>
</comment>
<dbReference type="AlphaFoldDB" id="A0A2H0UNJ0"/>
<evidence type="ECO:0000256" key="7">
    <source>
        <dbReference type="ARBA" id="ARBA00051712"/>
    </source>
</evidence>
<dbReference type="EC" id="5.1.1.7" evidence="3"/>
<dbReference type="PANTHER" id="PTHR31689:SF0">
    <property type="entry name" value="DIAMINOPIMELATE EPIMERASE"/>
    <property type="match status" value="1"/>
</dbReference>
<dbReference type="InterPro" id="IPR001653">
    <property type="entry name" value="DAP_epimerase_DapF"/>
</dbReference>
<evidence type="ECO:0000256" key="4">
    <source>
        <dbReference type="ARBA" id="ARBA00022605"/>
    </source>
</evidence>
<evidence type="ECO:0000256" key="6">
    <source>
        <dbReference type="ARBA" id="ARBA00023235"/>
    </source>
</evidence>
<feature type="active site" evidence="8">
    <location>
        <position position="81"/>
    </location>
</feature>
<dbReference type="PROSITE" id="PS01326">
    <property type="entry name" value="DAP_EPIMERASE"/>
    <property type="match status" value="1"/>
</dbReference>
<organism evidence="9 10">
    <name type="scientific">Candidatus Harrisonbacteria bacterium CG10_big_fil_rev_8_21_14_0_10_45_28</name>
    <dbReference type="NCBI Taxonomy" id="1974586"/>
    <lineage>
        <taxon>Bacteria</taxon>
        <taxon>Candidatus Harrisoniibacteriota</taxon>
    </lineage>
</organism>
<evidence type="ECO:0000313" key="10">
    <source>
        <dbReference type="Proteomes" id="UP000230903"/>
    </source>
</evidence>
<keyword evidence="6" id="KW-0413">Isomerase</keyword>
<dbReference type="PANTHER" id="PTHR31689">
    <property type="entry name" value="DIAMINOPIMELATE EPIMERASE, CHLOROPLASTIC"/>
    <property type="match status" value="1"/>
</dbReference>
<dbReference type="Pfam" id="PF01678">
    <property type="entry name" value="DAP_epimerase"/>
    <property type="match status" value="1"/>
</dbReference>
<dbReference type="GO" id="GO:0005829">
    <property type="term" value="C:cytosol"/>
    <property type="evidence" value="ECO:0007669"/>
    <property type="project" value="TreeGrafter"/>
</dbReference>
<sequence length="93" mass="10344">MGVQFFKYSGLGNDFVFVEERTPLATLPDAKKQYWSDAAQKICDRHLGVGADGLVLFRVILAKDSFEMLNINPDGSFSTMCGNASRCAVMHFF</sequence>
<dbReference type="InterPro" id="IPR018510">
    <property type="entry name" value="DAP_epimerase_AS"/>
</dbReference>
<evidence type="ECO:0000256" key="3">
    <source>
        <dbReference type="ARBA" id="ARBA00013080"/>
    </source>
</evidence>
<dbReference type="GO" id="GO:0008837">
    <property type="term" value="F:diaminopimelate epimerase activity"/>
    <property type="evidence" value="ECO:0007669"/>
    <property type="project" value="UniProtKB-EC"/>
</dbReference>
<dbReference type="SUPFAM" id="SSF54506">
    <property type="entry name" value="Diaminopimelate epimerase-like"/>
    <property type="match status" value="1"/>
</dbReference>
<protein>
    <recommendedName>
        <fullName evidence="3">diaminopimelate epimerase</fullName>
        <ecNumber evidence="3">5.1.1.7</ecNumber>
    </recommendedName>
</protein>
<dbReference type="UniPathway" id="UPA00034">
    <property type="reaction ID" value="UER00025"/>
</dbReference>
<evidence type="ECO:0000256" key="8">
    <source>
        <dbReference type="PROSITE-ProRule" id="PRU10125"/>
    </source>
</evidence>
<comment type="catalytic activity">
    <reaction evidence="7">
        <text>(2S,6S)-2,6-diaminopimelate = meso-2,6-diaminopimelate</text>
        <dbReference type="Rhea" id="RHEA:15393"/>
        <dbReference type="ChEBI" id="CHEBI:57609"/>
        <dbReference type="ChEBI" id="CHEBI:57791"/>
        <dbReference type="EC" id="5.1.1.7"/>
    </reaction>
</comment>
<comment type="similarity">
    <text evidence="2">Belongs to the diaminopimelate epimerase family.</text>
</comment>
<evidence type="ECO:0000256" key="1">
    <source>
        <dbReference type="ARBA" id="ARBA00005196"/>
    </source>
</evidence>
<evidence type="ECO:0000313" key="9">
    <source>
        <dbReference type="EMBL" id="PIR87987.1"/>
    </source>
</evidence>
<evidence type="ECO:0000256" key="5">
    <source>
        <dbReference type="ARBA" id="ARBA00023154"/>
    </source>
</evidence>
<proteinExistence type="inferred from homology"/>